<dbReference type="EMBL" id="JACWMT010000001">
    <property type="protein sequence ID" value="MBD1269982.1"/>
    <property type="molecule type" value="Genomic_DNA"/>
</dbReference>
<dbReference type="RefSeq" id="WP_179426927.1">
    <property type="nucleotide sequence ID" value="NZ_BAAAMP010000002.1"/>
</dbReference>
<evidence type="ECO:0000313" key="4">
    <source>
        <dbReference type="EMBL" id="NYI39361.1"/>
    </source>
</evidence>
<evidence type="ECO:0000313" key="6">
    <source>
        <dbReference type="Proteomes" id="UP000659061"/>
    </source>
</evidence>
<gene>
    <name evidence="4" type="ORF">BJ975_002736</name>
    <name evidence="3" type="ORF">IDH50_07055</name>
</gene>
<dbReference type="PRINTS" id="PR00081">
    <property type="entry name" value="GDHRDH"/>
</dbReference>
<name>A0A8I0FY04_9ACTN</name>
<dbReference type="InterPro" id="IPR002347">
    <property type="entry name" value="SDR_fam"/>
</dbReference>
<dbReference type="PANTHER" id="PTHR24320:SF148">
    <property type="entry name" value="NAD(P)-BINDING ROSSMANN-FOLD SUPERFAMILY PROTEIN"/>
    <property type="match status" value="1"/>
</dbReference>
<dbReference type="EMBL" id="JACBZN010000001">
    <property type="protein sequence ID" value="NYI39361.1"/>
    <property type="molecule type" value="Genomic_DNA"/>
</dbReference>
<evidence type="ECO:0000256" key="2">
    <source>
        <dbReference type="ARBA" id="ARBA00023002"/>
    </source>
</evidence>
<dbReference type="SUPFAM" id="SSF51735">
    <property type="entry name" value="NAD(P)-binding Rossmann-fold domains"/>
    <property type="match status" value="1"/>
</dbReference>
<proteinExistence type="inferred from homology"/>
<reference evidence="3" key="2">
    <citation type="submission" date="2020-09" db="EMBL/GenBank/DDBJ databases">
        <title>Novel species in genus Aeromicrobium.</title>
        <authorList>
            <person name="Zhang G."/>
        </authorList>
    </citation>
    <scope>NUCLEOTIDE SEQUENCE</scope>
    <source>
        <strain evidence="3">SSW1-57</strain>
    </source>
</reference>
<evidence type="ECO:0000313" key="5">
    <source>
        <dbReference type="Proteomes" id="UP000587211"/>
    </source>
</evidence>
<organism evidence="3 6">
    <name type="scientific">Aeromicrobium tamlense</name>
    <dbReference type="NCBI Taxonomy" id="375541"/>
    <lineage>
        <taxon>Bacteria</taxon>
        <taxon>Bacillati</taxon>
        <taxon>Actinomycetota</taxon>
        <taxon>Actinomycetes</taxon>
        <taxon>Propionibacteriales</taxon>
        <taxon>Nocardioidaceae</taxon>
        <taxon>Aeromicrobium</taxon>
    </lineage>
</organism>
<comment type="caution">
    <text evidence="3">The sequence shown here is derived from an EMBL/GenBank/DDBJ whole genome shotgun (WGS) entry which is preliminary data.</text>
</comment>
<dbReference type="NCBIfam" id="NF004846">
    <property type="entry name" value="PRK06197.1"/>
    <property type="match status" value="1"/>
</dbReference>
<dbReference type="Pfam" id="PF00106">
    <property type="entry name" value="adh_short"/>
    <property type="match status" value="1"/>
</dbReference>
<sequence length="297" mass="31450">MTWSTEDIGDLTGRRALVTGATSGIGTETARELLRHGADVTITARDDRKAAATVADLGGDVEVVTLDLADLPGTIAAAQGLVDAGERFDVLVNNAGVMVPPYTQTMDGFELQIATNHLGHFAWTATLWPLLREGATRVVTVSSLAHASTKGIDLRSLEPNGDPRRYSRWRSYAESKLANLLFMKELDRRVKAVGLGLVSVGAHPGLTSTNLTKTTGSAMHHLAGAFSQSSRAGAWPSLRAATDPTFTGGEYVGPARLRQTRGRPKTVGMTSAARDPRLAAEVWSASESATGVVFEVA</sequence>
<comment type="similarity">
    <text evidence="1">Belongs to the short-chain dehydrogenases/reductases (SDR) family.</text>
</comment>
<dbReference type="InterPro" id="IPR036291">
    <property type="entry name" value="NAD(P)-bd_dom_sf"/>
</dbReference>
<dbReference type="Gene3D" id="3.40.50.720">
    <property type="entry name" value="NAD(P)-binding Rossmann-like Domain"/>
    <property type="match status" value="1"/>
</dbReference>
<reference evidence="4 5" key="1">
    <citation type="submission" date="2020-07" db="EMBL/GenBank/DDBJ databases">
        <title>Sequencing the genomes of 1000 actinobacteria strains.</title>
        <authorList>
            <person name="Klenk H.-P."/>
        </authorList>
    </citation>
    <scope>NUCLEOTIDE SEQUENCE [LARGE SCALE GENOMIC DNA]</scope>
    <source>
        <strain evidence="4 5">DSM 19087</strain>
    </source>
</reference>
<dbReference type="GO" id="GO:0016491">
    <property type="term" value="F:oxidoreductase activity"/>
    <property type="evidence" value="ECO:0007669"/>
    <property type="project" value="UniProtKB-KW"/>
</dbReference>
<dbReference type="PANTHER" id="PTHR24320">
    <property type="entry name" value="RETINOL DEHYDROGENASE"/>
    <property type="match status" value="1"/>
</dbReference>
<dbReference type="AlphaFoldDB" id="A0A8I0FY04"/>
<dbReference type="Proteomes" id="UP000659061">
    <property type="component" value="Unassembled WGS sequence"/>
</dbReference>
<dbReference type="Proteomes" id="UP000587211">
    <property type="component" value="Unassembled WGS sequence"/>
</dbReference>
<protein>
    <submittedName>
        <fullName evidence="4">NAD(P)-dependent dehydrogenase (Short-subunit alcohol dehydrogenase family)</fullName>
    </submittedName>
    <submittedName>
        <fullName evidence="3">SDR family NAD(P)-dependent oxidoreductase</fullName>
    </submittedName>
</protein>
<evidence type="ECO:0000313" key="3">
    <source>
        <dbReference type="EMBL" id="MBD1269982.1"/>
    </source>
</evidence>
<keyword evidence="2" id="KW-0560">Oxidoreductase</keyword>
<keyword evidence="5" id="KW-1185">Reference proteome</keyword>
<evidence type="ECO:0000256" key="1">
    <source>
        <dbReference type="ARBA" id="ARBA00006484"/>
    </source>
</evidence>
<accession>A0A8I0FY04</accession>